<dbReference type="GeneID" id="79949365"/>
<dbReference type="PANTHER" id="PTHR43174:SF1">
    <property type="entry name" value="UDP-N-ACETYLGLUCOSAMINE 2-EPIMERASE"/>
    <property type="match status" value="1"/>
</dbReference>
<evidence type="ECO:0000313" key="3">
    <source>
        <dbReference type="Proteomes" id="UP001218895"/>
    </source>
</evidence>
<dbReference type="EMBL" id="CP091092">
    <property type="protein sequence ID" value="WFN37409.1"/>
    <property type="molecule type" value="Genomic_DNA"/>
</dbReference>
<reference evidence="2" key="1">
    <citation type="submission" date="2022-01" db="EMBL/GenBank/DDBJ databases">
        <title>Complete genome of Methanomicrobium antiquum DSM 21220.</title>
        <authorList>
            <person name="Chen S.-C."/>
            <person name="You Y.-T."/>
            <person name="Zhou Y.-Z."/>
            <person name="Lai M.-C."/>
        </authorList>
    </citation>
    <scope>NUCLEOTIDE SEQUENCE</scope>
    <source>
        <strain evidence="2">DSM 21220</strain>
    </source>
</reference>
<feature type="domain" description="UDP-N-acetylglucosamine 2-epimerase" evidence="1">
    <location>
        <begin position="23"/>
        <end position="385"/>
    </location>
</feature>
<accession>A0AAF0FRZ1</accession>
<dbReference type="PANTHER" id="PTHR43174">
    <property type="entry name" value="UDP-N-ACETYLGLUCOSAMINE 2-EPIMERASE"/>
    <property type="match status" value="1"/>
</dbReference>
<dbReference type="SUPFAM" id="SSF53756">
    <property type="entry name" value="UDP-Glycosyltransferase/glycogen phosphorylase"/>
    <property type="match status" value="1"/>
</dbReference>
<name>A0AAF0FRZ1_9EURY</name>
<organism evidence="2 3">
    <name type="scientific">Methanomicrobium antiquum</name>
    <dbReference type="NCBI Taxonomy" id="487686"/>
    <lineage>
        <taxon>Archaea</taxon>
        <taxon>Methanobacteriati</taxon>
        <taxon>Methanobacteriota</taxon>
        <taxon>Stenosarchaea group</taxon>
        <taxon>Methanomicrobia</taxon>
        <taxon>Methanomicrobiales</taxon>
        <taxon>Methanomicrobiaceae</taxon>
        <taxon>Methanomicrobium</taxon>
    </lineage>
</organism>
<evidence type="ECO:0000259" key="1">
    <source>
        <dbReference type="Pfam" id="PF02350"/>
    </source>
</evidence>
<dbReference type="RefSeq" id="WP_278100248.1">
    <property type="nucleotide sequence ID" value="NZ_CP091092.1"/>
</dbReference>
<sequence>MKIVSIVGARPQFIKCAPVSRELRKENQEILVHTGQHYDANMSDVFFEQLNIPKPDYHLNIGSASHGEQTGKMLIEIEKVLITEKPDMVLVYGDTNSTLAGALAASKLHIPVAHVEAGLRSFDRTMPEEINRIMTDHISDLLFCPTQTAVDNLAKEGITQGSNASIMQETNGEGGKGSGKGKGKVKVKGKGVYLTGDVMFDALRYNLKIAEDKSTILKDLNLTEKNYFVATVHRPSNTDIEENLRNIIGAFSEIIKRSSCPTIFPVHPRTVKFLKSYGLYENLPENLILLEPLPYLDMLLLMSKANKIMTDSGGIQKEAYILNIPCITLRENTEWVETLQGGRNILTGADREKIVQAVFDCETDKLFNSEIFGKGDSAVDIVSEIASFYSENT</sequence>
<protein>
    <submittedName>
        <fullName evidence="2">UDP-N-acetyl glucosamine 2-epimerase</fullName>
    </submittedName>
</protein>
<dbReference type="InterPro" id="IPR029767">
    <property type="entry name" value="WecB-like"/>
</dbReference>
<evidence type="ECO:0000313" key="2">
    <source>
        <dbReference type="EMBL" id="WFN37409.1"/>
    </source>
</evidence>
<dbReference type="CDD" id="cd03786">
    <property type="entry name" value="GTB_UDP-GlcNAc_2-Epimerase"/>
    <property type="match status" value="1"/>
</dbReference>
<gene>
    <name evidence="2" type="ORF">L1994_03180</name>
</gene>
<dbReference type="KEGG" id="manq:L1994_03180"/>
<dbReference type="InterPro" id="IPR003331">
    <property type="entry name" value="UDP_GlcNAc_Epimerase_2_dom"/>
</dbReference>
<dbReference type="Pfam" id="PF02350">
    <property type="entry name" value="Epimerase_2"/>
    <property type="match status" value="1"/>
</dbReference>
<proteinExistence type="predicted"/>
<dbReference type="Proteomes" id="UP001218895">
    <property type="component" value="Chromosome"/>
</dbReference>
<dbReference type="AlphaFoldDB" id="A0AAF0FRZ1"/>
<dbReference type="Gene3D" id="3.40.50.2000">
    <property type="entry name" value="Glycogen Phosphorylase B"/>
    <property type="match status" value="2"/>
</dbReference>
<keyword evidence="3" id="KW-1185">Reference proteome</keyword>